<dbReference type="EMBL" id="JAFEUZ010000017">
    <property type="protein sequence ID" value="KAG5481577.1"/>
    <property type="molecule type" value="Genomic_DNA"/>
</dbReference>
<feature type="compositionally biased region" description="Low complexity" evidence="2">
    <location>
        <begin position="711"/>
        <end position="725"/>
    </location>
</feature>
<feature type="coiled-coil region" evidence="1">
    <location>
        <begin position="288"/>
        <end position="343"/>
    </location>
</feature>
<dbReference type="KEGG" id="lmat:92515561"/>
<keyword evidence="4" id="KW-1185">Reference proteome</keyword>
<feature type="compositionally biased region" description="Low complexity" evidence="2">
    <location>
        <begin position="353"/>
        <end position="367"/>
    </location>
</feature>
<feature type="compositionally biased region" description="Low complexity" evidence="2">
    <location>
        <begin position="622"/>
        <end position="638"/>
    </location>
</feature>
<feature type="compositionally biased region" description="Polar residues" evidence="2">
    <location>
        <begin position="260"/>
        <end position="273"/>
    </location>
</feature>
<feature type="compositionally biased region" description="Basic and acidic residues" evidence="2">
    <location>
        <begin position="165"/>
        <end position="178"/>
    </location>
</feature>
<feature type="region of interest" description="Disordered" evidence="2">
    <location>
        <begin position="580"/>
        <end position="799"/>
    </location>
</feature>
<accession>A0A836H8M0</accession>
<sequence>MSRRTFLESVRQEARERGEYDSGSSVVDPGDAARAAAAARPSLHDGLRDMSDTLGHYSVAIDTGARGTPLSLSSNLPTTEPPNGAVGSEYGEASRACEREALQQNGHAAGFSDSSGAPRTFSPPPHAPLEPPHNHTQPEEYKYLQAGQGNRGDTHSSSGGSSSRHHAEQCNRGSEDDFRYRHSHPCPSLDAGLNFGHDNALLSGNSSFATHPAVSAARRHSASHCARRPRRSAGNAADPLEHAESSTSGLRRFSQRRHSSTQARRSLASTSPSPAHRAAALQDRRGSIARMEASLVALQVELAAEKRSNIEAEHHITTLNREVKRLQQENERMSRELAAAATAAAASPDSVEPGAGTYPAGAATSSSISQGNVDTVVAARRIEVLEARLCELSRNMETKQHELDVKDERIRLLEHKLADQLLLYSGPASMGMMPPGASQTLQPGAVAGHDVATVPLQPQGQRLPSRTRPKGSHGTSEAGGHVSPSRLHWQVQAPDTTPAGPKISAIRSAKAQRVYISQSRSSDSAGSRPGSPVRSRSAYKHLSRSDSAGAYEEGILIGAKPKLSSSLACASKTDATVNRSLSITKSHRQSAPRRPSLRGDPGWPSTRKGSVDFAKSHETSPSRRSSGRFAGARPASDTHSTRRRRDTLDSDALGHSTAGASSGRKASGAKQLRHLDRSESTSCSRRPSLQRRTSTSVLRSVTTTACEDALRASPRRSSVASPPYRSFRDRGAGGHPMRLDIGASVGRDPSSSSNTGSTYARAQSIFTSHGSTARRGSATRSVAQQSVRSATSTRSRPQITYSADSESAMVKGTTTTVVFRSSKNAFAGTHSYGGSSYARDGAPLLPTRLDTSRATMETDADLP</sequence>
<dbReference type="RefSeq" id="XP_067179684.1">
    <property type="nucleotide sequence ID" value="XM_067323049.1"/>
</dbReference>
<feature type="compositionally biased region" description="Basic and acidic residues" evidence="2">
    <location>
        <begin position="10"/>
        <end position="20"/>
    </location>
</feature>
<proteinExistence type="predicted"/>
<feature type="compositionally biased region" description="Polar residues" evidence="2">
    <location>
        <begin position="107"/>
        <end position="117"/>
    </location>
</feature>
<feature type="region of interest" description="Disordered" evidence="2">
    <location>
        <begin position="343"/>
        <end position="367"/>
    </location>
</feature>
<dbReference type="OrthoDB" id="248214at2759"/>
<gene>
    <name evidence="3" type="ORF">LSCM1_05601</name>
</gene>
<keyword evidence="1" id="KW-0175">Coiled coil</keyword>
<comment type="caution">
    <text evidence="3">The sequence shown here is derived from an EMBL/GenBank/DDBJ whole genome shotgun (WGS) entry which is preliminary data.</text>
</comment>
<organism evidence="3 4">
    <name type="scientific">Leishmania martiniquensis</name>
    <dbReference type="NCBI Taxonomy" id="1580590"/>
    <lineage>
        <taxon>Eukaryota</taxon>
        <taxon>Discoba</taxon>
        <taxon>Euglenozoa</taxon>
        <taxon>Kinetoplastea</taxon>
        <taxon>Metakinetoplastina</taxon>
        <taxon>Trypanosomatida</taxon>
        <taxon>Trypanosomatidae</taxon>
        <taxon>Leishmaniinae</taxon>
        <taxon>Leishmania</taxon>
    </lineage>
</organism>
<feature type="compositionally biased region" description="Low complexity" evidence="2">
    <location>
        <begin position="656"/>
        <end position="669"/>
    </location>
</feature>
<feature type="compositionally biased region" description="Low complexity" evidence="2">
    <location>
        <begin position="517"/>
        <end position="536"/>
    </location>
</feature>
<dbReference type="AlphaFoldDB" id="A0A836H8M0"/>
<feature type="compositionally biased region" description="Polar residues" evidence="2">
    <location>
        <begin position="778"/>
        <end position="799"/>
    </location>
</feature>
<feature type="compositionally biased region" description="Pro residues" evidence="2">
    <location>
        <begin position="121"/>
        <end position="131"/>
    </location>
</feature>
<evidence type="ECO:0000313" key="4">
    <source>
        <dbReference type="Proteomes" id="UP000673552"/>
    </source>
</evidence>
<feature type="compositionally biased region" description="Polar residues" evidence="2">
    <location>
        <begin position="749"/>
        <end position="771"/>
    </location>
</feature>
<feature type="region of interest" description="Disordered" evidence="2">
    <location>
        <begin position="507"/>
        <end position="545"/>
    </location>
</feature>
<feature type="region of interest" description="Disordered" evidence="2">
    <location>
        <begin position="67"/>
        <end position="93"/>
    </location>
</feature>
<dbReference type="SMR" id="A0A836H8M0"/>
<evidence type="ECO:0000313" key="3">
    <source>
        <dbReference type="EMBL" id="KAG5481577.1"/>
    </source>
</evidence>
<feature type="region of interest" description="Disordered" evidence="2">
    <location>
        <begin position="1"/>
        <end position="41"/>
    </location>
</feature>
<feature type="region of interest" description="Disordered" evidence="2">
    <location>
        <begin position="829"/>
        <end position="863"/>
    </location>
</feature>
<feature type="compositionally biased region" description="Basic and acidic residues" evidence="2">
    <location>
        <begin position="132"/>
        <end position="142"/>
    </location>
</feature>
<evidence type="ECO:0000256" key="1">
    <source>
        <dbReference type="SAM" id="Coils"/>
    </source>
</evidence>
<feature type="compositionally biased region" description="Low complexity" evidence="2">
    <location>
        <begin position="690"/>
        <end position="704"/>
    </location>
</feature>
<evidence type="ECO:0000256" key="2">
    <source>
        <dbReference type="SAM" id="MobiDB-lite"/>
    </source>
</evidence>
<name>A0A836H8M0_9TRYP</name>
<feature type="region of interest" description="Disordered" evidence="2">
    <location>
        <begin position="107"/>
        <end position="178"/>
    </location>
</feature>
<dbReference type="GeneID" id="92515561"/>
<feature type="region of interest" description="Disordered" evidence="2">
    <location>
        <begin position="454"/>
        <end position="485"/>
    </location>
</feature>
<dbReference type="Proteomes" id="UP000673552">
    <property type="component" value="Chromosome 17"/>
</dbReference>
<feature type="compositionally biased region" description="Basic residues" evidence="2">
    <location>
        <begin position="217"/>
        <end position="231"/>
    </location>
</feature>
<protein>
    <submittedName>
        <fullName evidence="3">Uncharacterized protein</fullName>
    </submittedName>
</protein>
<reference evidence="3 4" key="1">
    <citation type="submission" date="2021-03" db="EMBL/GenBank/DDBJ databases">
        <title>Leishmania (Mundinia) martiniquensis Genome sequencing and assembly.</title>
        <authorList>
            <person name="Almutairi H."/>
            <person name="Gatherer D."/>
        </authorList>
    </citation>
    <scope>NUCLEOTIDE SEQUENCE [LARGE SCALE GENOMIC DNA]</scope>
    <source>
        <strain evidence="3">LSCM1</strain>
    </source>
</reference>
<feature type="region of interest" description="Disordered" evidence="2">
    <location>
        <begin position="213"/>
        <end position="282"/>
    </location>
</feature>